<dbReference type="Proteomes" id="UP000809621">
    <property type="component" value="Unassembled WGS sequence"/>
</dbReference>
<organism evidence="1 2">
    <name type="scientific">Vibrio ulleungensis</name>
    <dbReference type="NCBI Taxonomy" id="2807619"/>
    <lineage>
        <taxon>Bacteria</taxon>
        <taxon>Pseudomonadati</taxon>
        <taxon>Pseudomonadota</taxon>
        <taxon>Gammaproteobacteria</taxon>
        <taxon>Vibrionales</taxon>
        <taxon>Vibrionaceae</taxon>
        <taxon>Vibrio</taxon>
    </lineage>
</organism>
<proteinExistence type="predicted"/>
<sequence>MDRKFLHLSEIEKCFSLTKEQVLDEVEVGKLNLHAWVSTDKAFAISESNAVLAQVCLSGHIRLSNEMSKKLLVGDVQLRKLTGFTLTQLTNPIAAKEVFSHHGAGEFSNICGEPIDLAQTKWIALSINNTVPFLSAAMSAQGTIEGSSNLNALDSIANALSAFSSTVRNGEKQLSLGYFALKPSDIRLHVGELRRHFNLTEAEIVTPSKPVIDTPLSQCEPTLKANTLTHEIAIIQFRILEKHPKANSKTVWNIIREDVRKEEFMFDRDEVILDMGTQNMTYGNNKEMGYRTFQNMLSDVRKYVHN</sequence>
<evidence type="ECO:0000313" key="2">
    <source>
        <dbReference type="Proteomes" id="UP000809621"/>
    </source>
</evidence>
<dbReference type="RefSeq" id="WP_205158953.1">
    <property type="nucleotide sequence ID" value="NZ_JAFEUM010000005.1"/>
</dbReference>
<keyword evidence="2" id="KW-1185">Reference proteome</keyword>
<accession>A0ABS2HMY4</accession>
<dbReference type="EMBL" id="JAFEUM010000005">
    <property type="protein sequence ID" value="MBM7037424.1"/>
    <property type="molecule type" value="Genomic_DNA"/>
</dbReference>
<protein>
    <submittedName>
        <fullName evidence="1">Uncharacterized protein</fullName>
    </submittedName>
</protein>
<gene>
    <name evidence="1" type="ORF">JQC93_13495</name>
</gene>
<evidence type="ECO:0000313" key="1">
    <source>
        <dbReference type="EMBL" id="MBM7037424.1"/>
    </source>
</evidence>
<comment type="caution">
    <text evidence="1">The sequence shown here is derived from an EMBL/GenBank/DDBJ whole genome shotgun (WGS) entry which is preliminary data.</text>
</comment>
<name>A0ABS2HMY4_9VIBR</name>
<reference evidence="1 2" key="1">
    <citation type="submission" date="2021-02" db="EMBL/GenBank/DDBJ databases">
        <authorList>
            <person name="Park J.-S."/>
        </authorList>
    </citation>
    <scope>NUCLEOTIDE SEQUENCE [LARGE SCALE GENOMIC DNA]</scope>
    <source>
        <strain evidence="1 2">188UL20-2</strain>
    </source>
</reference>